<proteinExistence type="predicted"/>
<keyword evidence="1" id="KW-0812">Transmembrane</keyword>
<keyword evidence="1" id="KW-1133">Transmembrane helix</keyword>
<gene>
    <name evidence="2" type="ORF">LCGC14_1508120</name>
</gene>
<accession>A0A0F9J2A0</accession>
<feature type="transmembrane region" description="Helical" evidence="1">
    <location>
        <begin position="44"/>
        <end position="62"/>
    </location>
</feature>
<name>A0A0F9J2A0_9ZZZZ</name>
<evidence type="ECO:0000313" key="2">
    <source>
        <dbReference type="EMBL" id="KKM63774.1"/>
    </source>
</evidence>
<keyword evidence="1" id="KW-0472">Membrane</keyword>
<organism evidence="2">
    <name type="scientific">marine sediment metagenome</name>
    <dbReference type="NCBI Taxonomy" id="412755"/>
    <lineage>
        <taxon>unclassified sequences</taxon>
        <taxon>metagenomes</taxon>
        <taxon>ecological metagenomes</taxon>
    </lineage>
</organism>
<protein>
    <submittedName>
        <fullName evidence="2">Uncharacterized protein</fullName>
    </submittedName>
</protein>
<reference evidence="2" key="1">
    <citation type="journal article" date="2015" name="Nature">
        <title>Complex archaea that bridge the gap between prokaryotes and eukaryotes.</title>
        <authorList>
            <person name="Spang A."/>
            <person name="Saw J.H."/>
            <person name="Jorgensen S.L."/>
            <person name="Zaremba-Niedzwiedzka K."/>
            <person name="Martijn J."/>
            <person name="Lind A.E."/>
            <person name="van Eijk R."/>
            <person name="Schleper C."/>
            <person name="Guy L."/>
            <person name="Ettema T.J."/>
        </authorList>
    </citation>
    <scope>NUCLEOTIDE SEQUENCE</scope>
</reference>
<comment type="caution">
    <text evidence="2">The sequence shown here is derived from an EMBL/GenBank/DDBJ whole genome shotgun (WGS) entry which is preliminary data.</text>
</comment>
<dbReference type="EMBL" id="LAZR01011036">
    <property type="protein sequence ID" value="KKM63774.1"/>
    <property type="molecule type" value="Genomic_DNA"/>
</dbReference>
<feature type="transmembrane region" description="Helical" evidence="1">
    <location>
        <begin position="20"/>
        <end position="38"/>
    </location>
</feature>
<sequence length="79" mass="8821">MSSLIKMYLRQKTVGELMILIGWTVLILGIFLLVVQLVVALSYLGWIIALVGLLSLGIGLLLTRRKGSRDEGEDEIPYF</sequence>
<dbReference type="AlphaFoldDB" id="A0A0F9J2A0"/>
<evidence type="ECO:0000256" key="1">
    <source>
        <dbReference type="SAM" id="Phobius"/>
    </source>
</evidence>